<dbReference type="PANTHER" id="PTHR23185:SF0">
    <property type="entry name" value="PROTEIN VIRILIZER HOMOLOG"/>
    <property type="match status" value="1"/>
</dbReference>
<organism evidence="1 2">
    <name type="scientific">Polarella glacialis</name>
    <name type="common">Dinoflagellate</name>
    <dbReference type="NCBI Taxonomy" id="89957"/>
    <lineage>
        <taxon>Eukaryota</taxon>
        <taxon>Sar</taxon>
        <taxon>Alveolata</taxon>
        <taxon>Dinophyceae</taxon>
        <taxon>Suessiales</taxon>
        <taxon>Suessiaceae</taxon>
        <taxon>Polarella</taxon>
    </lineage>
</organism>
<comment type="caution">
    <text evidence="1">The sequence shown here is derived from an EMBL/GenBank/DDBJ whole genome shotgun (WGS) entry which is preliminary data.</text>
</comment>
<dbReference type="AlphaFoldDB" id="A0A813F3U5"/>
<protein>
    <submittedName>
        <fullName evidence="1">Uncharacterized protein</fullName>
    </submittedName>
</protein>
<reference evidence="1" key="1">
    <citation type="submission" date="2021-02" db="EMBL/GenBank/DDBJ databases">
        <authorList>
            <person name="Dougan E. K."/>
            <person name="Rhodes N."/>
            <person name="Thang M."/>
            <person name="Chan C."/>
        </authorList>
    </citation>
    <scope>NUCLEOTIDE SEQUENCE</scope>
</reference>
<proteinExistence type="predicted"/>
<gene>
    <name evidence="1" type="ORF">PGLA1383_LOCUS23177</name>
</gene>
<dbReference type="Proteomes" id="UP000654075">
    <property type="component" value="Unassembled WGS sequence"/>
</dbReference>
<evidence type="ECO:0000313" key="1">
    <source>
        <dbReference type="EMBL" id="CAE8605040.1"/>
    </source>
</evidence>
<dbReference type="InterPro" id="IPR026736">
    <property type="entry name" value="Virilizer"/>
</dbReference>
<accession>A0A813F3U5</accession>
<name>A0A813F3U5_POLGL</name>
<dbReference type="PANTHER" id="PTHR23185">
    <property type="entry name" value="PROTEIN VIRILIZER HOMOLOG"/>
    <property type="match status" value="1"/>
</dbReference>
<evidence type="ECO:0000313" key="2">
    <source>
        <dbReference type="Proteomes" id="UP000654075"/>
    </source>
</evidence>
<feature type="non-terminal residue" evidence="1">
    <location>
        <position position="137"/>
    </location>
</feature>
<keyword evidence="2" id="KW-1185">Reference proteome</keyword>
<dbReference type="GO" id="GO:0003723">
    <property type="term" value="F:RNA binding"/>
    <property type="evidence" value="ECO:0007669"/>
    <property type="project" value="TreeGrafter"/>
</dbReference>
<dbReference type="GO" id="GO:0036396">
    <property type="term" value="C:RNA N6-methyladenosine methyltransferase complex"/>
    <property type="evidence" value="ECO:0007669"/>
    <property type="project" value="TreeGrafter"/>
</dbReference>
<sequence length="137" mass="14828">MAGSGDSKTSMSIVSPATMLFADHVEAGQMGEHMREFRFPEPLALQSVRVVGRNEKPQPGSAFEGRTFPDFRTIALEVYASDPMSSSSTMPKLRASSPGVFTAPGERMITNCIVVRGKFIKLSVAIYGTRLSPDEAL</sequence>
<dbReference type="EMBL" id="CAJNNV010017291">
    <property type="protein sequence ID" value="CAE8605040.1"/>
    <property type="molecule type" value="Genomic_DNA"/>
</dbReference>